<keyword evidence="7" id="KW-1185">Reference proteome</keyword>
<dbReference type="InterPro" id="IPR005119">
    <property type="entry name" value="LysR_subst-bd"/>
</dbReference>
<dbReference type="Gene3D" id="1.10.10.10">
    <property type="entry name" value="Winged helix-like DNA-binding domain superfamily/Winged helix DNA-binding domain"/>
    <property type="match status" value="1"/>
</dbReference>
<organism evidence="6 7">
    <name type="scientific">Sporosarcina soli</name>
    <dbReference type="NCBI Taxonomy" id="334736"/>
    <lineage>
        <taxon>Bacteria</taxon>
        <taxon>Bacillati</taxon>
        <taxon>Bacillota</taxon>
        <taxon>Bacilli</taxon>
        <taxon>Bacillales</taxon>
        <taxon>Caryophanaceae</taxon>
        <taxon>Sporosarcina</taxon>
    </lineage>
</organism>
<proteinExistence type="inferred from homology"/>
<dbReference type="PANTHER" id="PTHR30419:SF24">
    <property type="entry name" value="HTH-TYPE TRANSCRIPTIONAL REGULATOR CZCR"/>
    <property type="match status" value="1"/>
</dbReference>
<evidence type="ECO:0000313" key="6">
    <source>
        <dbReference type="EMBL" id="MFC5589317.1"/>
    </source>
</evidence>
<reference evidence="7" key="1">
    <citation type="journal article" date="2019" name="Int. J. Syst. Evol. Microbiol.">
        <title>The Global Catalogue of Microorganisms (GCM) 10K type strain sequencing project: providing services to taxonomists for standard genome sequencing and annotation.</title>
        <authorList>
            <consortium name="The Broad Institute Genomics Platform"/>
            <consortium name="The Broad Institute Genome Sequencing Center for Infectious Disease"/>
            <person name="Wu L."/>
            <person name="Ma J."/>
        </authorList>
    </citation>
    <scope>NUCLEOTIDE SEQUENCE [LARGE SCALE GENOMIC DNA]</scope>
    <source>
        <strain evidence="7">CGMCC 4.1434</strain>
    </source>
</reference>
<dbReference type="InterPro" id="IPR036388">
    <property type="entry name" value="WH-like_DNA-bd_sf"/>
</dbReference>
<dbReference type="Pfam" id="PF00126">
    <property type="entry name" value="HTH_1"/>
    <property type="match status" value="1"/>
</dbReference>
<keyword evidence="4" id="KW-0804">Transcription</keyword>
<keyword evidence="2" id="KW-0805">Transcription regulation</keyword>
<feature type="domain" description="HTH lysR-type" evidence="5">
    <location>
        <begin position="1"/>
        <end position="58"/>
    </location>
</feature>
<accession>A0ABW0TIY2</accession>
<evidence type="ECO:0000259" key="5">
    <source>
        <dbReference type="PROSITE" id="PS50931"/>
    </source>
</evidence>
<dbReference type="InterPro" id="IPR000847">
    <property type="entry name" value="LysR_HTH_N"/>
</dbReference>
<dbReference type="SUPFAM" id="SSF46785">
    <property type="entry name" value="Winged helix' DNA-binding domain"/>
    <property type="match status" value="1"/>
</dbReference>
<dbReference type="Pfam" id="PF03466">
    <property type="entry name" value="LysR_substrate"/>
    <property type="match status" value="1"/>
</dbReference>
<protein>
    <submittedName>
        <fullName evidence="6">LysR family transcriptional regulator</fullName>
    </submittedName>
</protein>
<evidence type="ECO:0000256" key="4">
    <source>
        <dbReference type="ARBA" id="ARBA00023163"/>
    </source>
</evidence>
<sequence length="289" mass="32715">MSLIKFEIFRTVIESGTLSKAAETLKLTQSAVSHAIASLENEFGFTLLIRNRSGVILTENGSNMLAYMEEMLKLNEQMMQEAAKINGIETGVVRIGTIPSVSIQWIPSIIKQFREAFPLIDLKLYEGNYDEITQWIMDGKIDFGFLSLPASKSFETIPIKNDPLHCIVPDSHPLFHHDKIQFKSLDKEPFIMPKSTIDNDVRRILKKHNINPHVQYEIAEDQAIISMVQNGLGISILPSMILYRLPVNVRAIPLESNVYRSIGIGATSFTHISPSTRKLVEFIQKQFQE</sequence>
<dbReference type="InterPro" id="IPR036390">
    <property type="entry name" value="WH_DNA-bd_sf"/>
</dbReference>
<comment type="similarity">
    <text evidence="1">Belongs to the LysR transcriptional regulatory family.</text>
</comment>
<dbReference type="Gene3D" id="3.40.190.290">
    <property type="match status" value="1"/>
</dbReference>
<evidence type="ECO:0000313" key="7">
    <source>
        <dbReference type="Proteomes" id="UP001596109"/>
    </source>
</evidence>
<dbReference type="EMBL" id="JBHSNO010000005">
    <property type="protein sequence ID" value="MFC5589317.1"/>
    <property type="molecule type" value="Genomic_DNA"/>
</dbReference>
<evidence type="ECO:0000256" key="1">
    <source>
        <dbReference type="ARBA" id="ARBA00009437"/>
    </source>
</evidence>
<comment type="caution">
    <text evidence="6">The sequence shown here is derived from an EMBL/GenBank/DDBJ whole genome shotgun (WGS) entry which is preliminary data.</text>
</comment>
<name>A0ABW0TIY2_9BACL</name>
<dbReference type="Proteomes" id="UP001596109">
    <property type="component" value="Unassembled WGS sequence"/>
</dbReference>
<dbReference type="PROSITE" id="PS50931">
    <property type="entry name" value="HTH_LYSR"/>
    <property type="match status" value="1"/>
</dbReference>
<gene>
    <name evidence="6" type="ORF">ACFPRA_10490</name>
</gene>
<dbReference type="RefSeq" id="WP_381433798.1">
    <property type="nucleotide sequence ID" value="NZ_JBHSNO010000005.1"/>
</dbReference>
<dbReference type="InterPro" id="IPR050950">
    <property type="entry name" value="HTH-type_LysR_regulators"/>
</dbReference>
<evidence type="ECO:0000256" key="2">
    <source>
        <dbReference type="ARBA" id="ARBA00023015"/>
    </source>
</evidence>
<keyword evidence="3" id="KW-0238">DNA-binding</keyword>
<dbReference type="SUPFAM" id="SSF53850">
    <property type="entry name" value="Periplasmic binding protein-like II"/>
    <property type="match status" value="1"/>
</dbReference>
<dbReference type="CDD" id="cd05466">
    <property type="entry name" value="PBP2_LTTR_substrate"/>
    <property type="match status" value="1"/>
</dbReference>
<dbReference type="PANTHER" id="PTHR30419">
    <property type="entry name" value="HTH-TYPE TRANSCRIPTIONAL REGULATOR YBHD"/>
    <property type="match status" value="1"/>
</dbReference>
<evidence type="ECO:0000256" key="3">
    <source>
        <dbReference type="ARBA" id="ARBA00023125"/>
    </source>
</evidence>
<dbReference type="PRINTS" id="PR00039">
    <property type="entry name" value="HTHLYSR"/>
</dbReference>